<protein>
    <submittedName>
        <fullName evidence="1">Uncharacterized protein</fullName>
    </submittedName>
</protein>
<evidence type="ECO:0000313" key="2">
    <source>
        <dbReference type="Proteomes" id="UP000664398"/>
    </source>
</evidence>
<comment type="caution">
    <text evidence="1">The sequence shown here is derived from an EMBL/GenBank/DDBJ whole genome shotgun (WGS) entry which is preliminary data.</text>
</comment>
<keyword evidence="2" id="KW-1185">Reference proteome</keyword>
<sequence length="211" mass="21935">MTSRRPLRIVLITVLVIAVLALGAALAVLLPMLTHQSAGGSGQQLPEEFVSETSAVGDDGRTRMLSVELPDGSAADLGELVPGEELVVQGSGFDAGIGIYVAVCGIPESATEKPGPCLGGIPEGAEEGHADRAALASAWVTDDWAWRAFATHGYQDADAGTFEVVLTVPDPVIDGLDCRESRCAIATRADHTASADRVQDMLLPVGFAKSR</sequence>
<evidence type="ECO:0000313" key="1">
    <source>
        <dbReference type="EMBL" id="MBO1806381.1"/>
    </source>
</evidence>
<dbReference type="Proteomes" id="UP000664398">
    <property type="component" value="Unassembled WGS sequence"/>
</dbReference>
<name>A0A939LXR1_9MICO</name>
<dbReference type="RefSeq" id="WP_208046837.1">
    <property type="nucleotide sequence ID" value="NZ_JAGDYL010000031.1"/>
</dbReference>
<reference evidence="1" key="1">
    <citation type="submission" date="2021-03" db="EMBL/GenBank/DDBJ databases">
        <title>Leucobacter chromiisoli sp. nov., isolated from chromium-containing soil of chemical plant.</title>
        <authorList>
            <person name="Xu Z."/>
        </authorList>
    </citation>
    <scope>NUCLEOTIDE SEQUENCE</scope>
    <source>
        <strain evidence="1">A2</strain>
    </source>
</reference>
<dbReference type="Gene3D" id="2.60.40.230">
    <property type="entry name" value="Neocarzinostatin-like"/>
    <property type="match status" value="1"/>
</dbReference>
<dbReference type="EMBL" id="JAGDYL010000031">
    <property type="protein sequence ID" value="MBO1806381.1"/>
    <property type="molecule type" value="Genomic_DNA"/>
</dbReference>
<proteinExistence type="predicted"/>
<organism evidence="1 2">
    <name type="scientific">Leucobacter ruminantium</name>
    <dbReference type="NCBI Taxonomy" id="1289170"/>
    <lineage>
        <taxon>Bacteria</taxon>
        <taxon>Bacillati</taxon>
        <taxon>Actinomycetota</taxon>
        <taxon>Actinomycetes</taxon>
        <taxon>Micrococcales</taxon>
        <taxon>Microbacteriaceae</taxon>
        <taxon>Leucobacter</taxon>
    </lineage>
</organism>
<accession>A0A939LXR1</accession>
<gene>
    <name evidence="1" type="ORF">J4H91_13825</name>
</gene>
<dbReference type="AlphaFoldDB" id="A0A939LXR1"/>
<dbReference type="InterPro" id="IPR027273">
    <property type="entry name" value="Neocarzinostatin-like"/>
</dbReference>
<dbReference type="SUPFAM" id="SSF49319">
    <property type="entry name" value="Actinoxanthin-like"/>
    <property type="match status" value="1"/>
</dbReference>